<protein>
    <submittedName>
        <fullName evidence="1">DUF3304 domain-containing protein</fullName>
    </submittedName>
</protein>
<organism evidence="1 2">
    <name type="scientific">Rugamonas rivuli</name>
    <dbReference type="NCBI Taxonomy" id="2743358"/>
    <lineage>
        <taxon>Bacteria</taxon>
        <taxon>Pseudomonadati</taxon>
        <taxon>Pseudomonadota</taxon>
        <taxon>Betaproteobacteria</taxon>
        <taxon>Burkholderiales</taxon>
        <taxon>Oxalobacteraceae</taxon>
        <taxon>Telluria group</taxon>
        <taxon>Rugamonas</taxon>
    </lineage>
</organism>
<dbReference type="Proteomes" id="UP000444318">
    <property type="component" value="Unassembled WGS sequence"/>
</dbReference>
<dbReference type="AlphaFoldDB" id="A0A843S663"/>
<evidence type="ECO:0000313" key="1">
    <source>
        <dbReference type="EMBL" id="MQA18162.1"/>
    </source>
</evidence>
<comment type="caution">
    <text evidence="1">The sequence shown here is derived from an EMBL/GenBank/DDBJ whole genome shotgun (WGS) entry which is preliminary data.</text>
</comment>
<gene>
    <name evidence="1" type="ORF">GEV01_01405</name>
</gene>
<reference evidence="1 2" key="1">
    <citation type="submission" date="2019-10" db="EMBL/GenBank/DDBJ databases">
        <title>Two novel species isolated from a subtropical stream in China.</title>
        <authorList>
            <person name="Lu H."/>
        </authorList>
    </citation>
    <scope>NUCLEOTIDE SEQUENCE [LARGE SCALE GENOMIC DNA]</scope>
    <source>
        <strain evidence="1 2">FT103W</strain>
    </source>
</reference>
<keyword evidence="2" id="KW-1185">Reference proteome</keyword>
<proteinExistence type="predicted"/>
<accession>A0A843S663</accession>
<sequence length="225" mass="24479">MEITMKFIAVILSFTIALLLTACKPQGSPGDSAAETLANTMTTSSYNYTTHNLYDISFKDATLPFNVADAARAGSVFFRNSSRALLDGGEQYRFAFADCCFIWDKHLPAPTKLRVVWNVVYDLDLFEGESGKHYDDRASKEPAPGTRWCSAMVEVPGPAPVTADNLSLHFLPDGTVIGSYGKASAPAPLSSAQVLAHAAPMPKGQYCKQEITNPWFGIPRAPHKE</sequence>
<dbReference type="EMBL" id="WHUF01000001">
    <property type="protein sequence ID" value="MQA18162.1"/>
    <property type="molecule type" value="Genomic_DNA"/>
</dbReference>
<name>A0A843S663_9BURK</name>
<evidence type="ECO:0000313" key="2">
    <source>
        <dbReference type="Proteomes" id="UP000444318"/>
    </source>
</evidence>
<dbReference type="PROSITE" id="PS51257">
    <property type="entry name" value="PROKAR_LIPOPROTEIN"/>
    <property type="match status" value="1"/>
</dbReference>